<dbReference type="AlphaFoldDB" id="A0A6S7KWP9"/>
<feature type="compositionally biased region" description="Polar residues" evidence="1">
    <location>
        <begin position="691"/>
        <end position="702"/>
    </location>
</feature>
<evidence type="ECO:0000313" key="3">
    <source>
        <dbReference type="Proteomes" id="UP001152795"/>
    </source>
</evidence>
<keyword evidence="3" id="KW-1185">Reference proteome</keyword>
<evidence type="ECO:0000256" key="1">
    <source>
        <dbReference type="SAM" id="MobiDB-lite"/>
    </source>
</evidence>
<dbReference type="PANTHER" id="PTHR33447">
    <property type="entry name" value="GLUTATHIONE GAMMA-GLUTAMYLCYSTEINYLTRANSFERASE"/>
    <property type="match status" value="1"/>
</dbReference>
<dbReference type="SUPFAM" id="SSF54001">
    <property type="entry name" value="Cysteine proteinases"/>
    <property type="match status" value="1"/>
</dbReference>
<protein>
    <submittedName>
        <fullName evidence="2">Leucine-rich repeat and guanylate kinase domain-containing -like</fullName>
    </submittedName>
</protein>
<feature type="compositionally biased region" description="Basic and acidic residues" evidence="1">
    <location>
        <begin position="257"/>
        <end position="305"/>
    </location>
</feature>
<gene>
    <name evidence="2" type="ORF">PACLA_8A007401</name>
</gene>
<feature type="compositionally biased region" description="Basic and acidic residues" evidence="1">
    <location>
        <begin position="704"/>
        <end position="713"/>
    </location>
</feature>
<dbReference type="GO" id="GO:0016756">
    <property type="term" value="F:glutathione gamma-glutamylcysteinyltransferase activity"/>
    <property type="evidence" value="ECO:0007669"/>
    <property type="project" value="InterPro"/>
</dbReference>
<dbReference type="InterPro" id="IPR038765">
    <property type="entry name" value="Papain-like_cys_pep_sf"/>
</dbReference>
<keyword evidence="2" id="KW-0808">Transferase</keyword>
<dbReference type="EMBL" id="CACRXK020017269">
    <property type="protein sequence ID" value="CAB4030972.1"/>
    <property type="molecule type" value="Genomic_DNA"/>
</dbReference>
<dbReference type="OrthoDB" id="448954at2759"/>
<dbReference type="GO" id="GO:0046872">
    <property type="term" value="F:metal ion binding"/>
    <property type="evidence" value="ECO:0007669"/>
    <property type="project" value="InterPro"/>
</dbReference>
<dbReference type="InterPro" id="IPR007719">
    <property type="entry name" value="PCS_N"/>
</dbReference>
<keyword evidence="2" id="KW-0418">Kinase</keyword>
<dbReference type="Proteomes" id="UP001152795">
    <property type="component" value="Unassembled WGS sequence"/>
</dbReference>
<dbReference type="GO" id="GO:0010038">
    <property type="term" value="P:response to metal ion"/>
    <property type="evidence" value="ECO:0007669"/>
    <property type="project" value="InterPro"/>
</dbReference>
<accession>A0A6S7KWP9</accession>
<feature type="region of interest" description="Disordered" evidence="1">
    <location>
        <begin position="257"/>
        <end position="317"/>
    </location>
</feature>
<feature type="compositionally biased region" description="Low complexity" evidence="1">
    <location>
        <begin position="659"/>
        <end position="672"/>
    </location>
</feature>
<organism evidence="2 3">
    <name type="scientific">Paramuricea clavata</name>
    <name type="common">Red gorgonian</name>
    <name type="synonym">Violescent sea-whip</name>
    <dbReference type="NCBI Taxonomy" id="317549"/>
    <lineage>
        <taxon>Eukaryota</taxon>
        <taxon>Metazoa</taxon>
        <taxon>Cnidaria</taxon>
        <taxon>Anthozoa</taxon>
        <taxon>Octocorallia</taxon>
        <taxon>Malacalcyonacea</taxon>
        <taxon>Plexauridae</taxon>
        <taxon>Paramuricea</taxon>
    </lineage>
</organism>
<feature type="compositionally biased region" description="Basic and acidic residues" evidence="1">
    <location>
        <begin position="645"/>
        <end position="654"/>
    </location>
</feature>
<feature type="region of interest" description="Disordered" evidence="1">
    <location>
        <begin position="640"/>
        <end position="713"/>
    </location>
</feature>
<dbReference type="InterPro" id="IPR038156">
    <property type="entry name" value="PCS_N_sf"/>
</dbReference>
<dbReference type="GO" id="GO:0016301">
    <property type="term" value="F:kinase activity"/>
    <property type="evidence" value="ECO:0007669"/>
    <property type="project" value="UniProtKB-KW"/>
</dbReference>
<dbReference type="Pfam" id="PF05023">
    <property type="entry name" value="Phytochelatin"/>
    <property type="match status" value="1"/>
</dbReference>
<dbReference type="Gene3D" id="3.90.70.30">
    <property type="entry name" value="Phytochelatin synthase, N-terminal domain"/>
    <property type="match status" value="1"/>
</dbReference>
<name>A0A6S7KWP9_PARCT</name>
<evidence type="ECO:0000313" key="2">
    <source>
        <dbReference type="EMBL" id="CAB4030972.1"/>
    </source>
</evidence>
<sequence>MAPMSKKPRGLSQTKCQKQFACMVECNYLTVALVRNLKPTASVDEFRALCKRTTSRRCDEILVVCYHRNGLDQEATGHFSPIGGYHPEKDLVLVFDVSRYKYPLHWVPIRRLWGAMALDDDVTGNPRGYYVLRKRSSLDKPPLLFKTVSSEDSPTFHKGWLKFFNTVLMPWHCWMKSLAAPTSTREALIEVIRKLLKFMMSSKCTGMDHLDGIHIRLEFMNADLSSHKKCLVCKVRETIEDCILWEYVREQIVEEKERKNEQHEQHQRHEQQDQRHEQQHHEQEQQHEQQHQRHEQPHQRHEQHQQNEQQPPQHNHRHYQHQQVMCLCWSKLTDGVSENKPTHSTITCCNVHIQPSSCHLRRFNLAHYIVMILLSWPYELDDKNNHKISNGVCSAMNHVVSTELSNMDEGVLSLKNTSFEPRYVLILPETAQEHERRLREHSHYSESLIARALDRVEMYADVNREKPGFFDMTFVSDDLHELYRKLKMLVLDYLGLSPTATTDSEFITNSFTDLSSGSRGSECPRGSEVSTVTTTASRAWSRPRSDISNGFVKTNLSFQSSKISSVEQASMERRRTLAKAALAGIPYVSKEQLNSLGRSDAESRQINDNFSTLLKLTRSLSAPVDLSHFSLLVNASCTLSTDPQQSRDDIRSDFDSDSESGGSSATPSSARAFSPNIDRPDSDVSREGSISPASLGTFQGSTPVREELLGNAI</sequence>
<dbReference type="PROSITE" id="PS51443">
    <property type="entry name" value="PCS"/>
    <property type="match status" value="1"/>
</dbReference>
<dbReference type="GO" id="GO:0046938">
    <property type="term" value="P:phytochelatin biosynthetic process"/>
    <property type="evidence" value="ECO:0007669"/>
    <property type="project" value="InterPro"/>
</dbReference>
<dbReference type="InterPro" id="IPR040409">
    <property type="entry name" value="PCS-like"/>
</dbReference>
<proteinExistence type="predicted"/>
<comment type="caution">
    <text evidence="2">The sequence shown here is derived from an EMBL/GenBank/DDBJ whole genome shotgun (WGS) entry which is preliminary data.</text>
</comment>
<dbReference type="Gene3D" id="3.40.50.300">
    <property type="entry name" value="P-loop containing nucleotide triphosphate hydrolases"/>
    <property type="match status" value="1"/>
</dbReference>
<reference evidence="2" key="1">
    <citation type="submission" date="2020-04" db="EMBL/GenBank/DDBJ databases">
        <authorList>
            <person name="Alioto T."/>
            <person name="Alioto T."/>
            <person name="Gomez Garrido J."/>
        </authorList>
    </citation>
    <scope>NUCLEOTIDE SEQUENCE</scope>
    <source>
        <strain evidence="2">A484AB</strain>
    </source>
</reference>
<dbReference type="InterPro" id="IPR027417">
    <property type="entry name" value="P-loop_NTPase"/>
</dbReference>
<dbReference type="SUPFAM" id="SSF52540">
    <property type="entry name" value="P-loop containing nucleoside triphosphate hydrolases"/>
    <property type="match status" value="1"/>
</dbReference>